<evidence type="ECO:0000313" key="3">
    <source>
        <dbReference type="Proteomes" id="UP000675653"/>
    </source>
</evidence>
<organism evidence="2 3">
    <name type="scientific">Aeromonas popoffii</name>
    <dbReference type="NCBI Taxonomy" id="70856"/>
    <lineage>
        <taxon>Bacteria</taxon>
        <taxon>Pseudomonadati</taxon>
        <taxon>Pseudomonadota</taxon>
        <taxon>Gammaproteobacteria</taxon>
        <taxon>Aeromonadales</taxon>
        <taxon>Aeromonadaceae</taxon>
        <taxon>Aeromonas</taxon>
    </lineage>
</organism>
<dbReference type="EMBL" id="JAGRZL010000062">
    <property type="protein sequence ID" value="MBR7631011.1"/>
    <property type="molecule type" value="Genomic_DNA"/>
</dbReference>
<accession>A0ABS5GV41</accession>
<sequence length="119" mass="13279">MDVIKALEIISALSEGVNPETGEELSHESCFNQPQVIRALFIAKQSLEASITSEKRKSDLPENAGKPWKPDEDEMLANNFDSGLGIDELSKIYKRTKGSIASRLVRLGKINERSDIYTR</sequence>
<feature type="region of interest" description="Disordered" evidence="1">
    <location>
        <begin position="50"/>
        <end position="74"/>
    </location>
</feature>
<evidence type="ECO:0000313" key="2">
    <source>
        <dbReference type="EMBL" id="MBR7631011.1"/>
    </source>
</evidence>
<reference evidence="2 3" key="1">
    <citation type="submission" date="2021-04" db="EMBL/GenBank/DDBJ databases">
        <title>Draft Genome of Aeromonas popoffii ID682, isolated from a natural water source in Idaho.</title>
        <authorList>
            <person name="Testerman T."/>
            <person name="Graf J."/>
        </authorList>
    </citation>
    <scope>NUCLEOTIDE SEQUENCE [LARGE SCALE GENOMIC DNA]</scope>
    <source>
        <strain evidence="2 3">ID682</strain>
    </source>
</reference>
<protein>
    <submittedName>
        <fullName evidence="2">Uncharacterized protein</fullName>
    </submittedName>
</protein>
<name>A0ABS5GV41_9GAMM</name>
<dbReference type="Proteomes" id="UP000675653">
    <property type="component" value="Unassembled WGS sequence"/>
</dbReference>
<gene>
    <name evidence="2" type="ORF">KAT72_18800</name>
</gene>
<dbReference type="RefSeq" id="WP_212514551.1">
    <property type="nucleotide sequence ID" value="NZ_CAWQDX010000088.1"/>
</dbReference>
<proteinExistence type="predicted"/>
<comment type="caution">
    <text evidence="2">The sequence shown here is derived from an EMBL/GenBank/DDBJ whole genome shotgun (WGS) entry which is preliminary data.</text>
</comment>
<evidence type="ECO:0000256" key="1">
    <source>
        <dbReference type="SAM" id="MobiDB-lite"/>
    </source>
</evidence>
<keyword evidence="3" id="KW-1185">Reference proteome</keyword>